<evidence type="ECO:0000313" key="7">
    <source>
        <dbReference type="EMBL" id="GAX87839.1"/>
    </source>
</evidence>
<keyword evidence="8" id="KW-1185">Reference proteome</keyword>
<dbReference type="Proteomes" id="UP000217944">
    <property type="component" value="Unassembled WGS sequence"/>
</dbReference>
<dbReference type="AlphaFoldDB" id="A0A292YF47"/>
<keyword evidence="3 6" id="KW-0067">ATP-binding</keyword>
<dbReference type="GO" id="GO:0051539">
    <property type="term" value="F:4 iron, 4 sulfur cluster binding"/>
    <property type="evidence" value="ECO:0007669"/>
    <property type="project" value="TreeGrafter"/>
</dbReference>
<evidence type="ECO:0000256" key="1">
    <source>
        <dbReference type="ARBA" id="ARBA00022723"/>
    </source>
</evidence>
<evidence type="ECO:0000256" key="6">
    <source>
        <dbReference type="HAMAP-Rule" id="MF_02040"/>
    </source>
</evidence>
<comment type="caution">
    <text evidence="7">The sequence shown here is derived from an EMBL/GenBank/DDBJ whole genome shotgun (WGS) entry which is preliminary data.</text>
</comment>
<dbReference type="GO" id="GO:0005524">
    <property type="term" value="F:ATP binding"/>
    <property type="evidence" value="ECO:0007669"/>
    <property type="project" value="UniProtKB-UniRule"/>
</dbReference>
<dbReference type="InterPro" id="IPR034904">
    <property type="entry name" value="FSCA_dom_sf"/>
</dbReference>
<dbReference type="GO" id="GO:0016226">
    <property type="term" value="P:iron-sulfur cluster assembly"/>
    <property type="evidence" value="ECO:0007669"/>
    <property type="project" value="InterPro"/>
</dbReference>
<dbReference type="SUPFAM" id="SSF117916">
    <property type="entry name" value="Fe-S cluster assembly (FSCA) domain-like"/>
    <property type="match status" value="1"/>
</dbReference>
<dbReference type="InterPro" id="IPR033756">
    <property type="entry name" value="YlxH/NBP35"/>
</dbReference>
<dbReference type="Gene3D" id="3.30.300.130">
    <property type="entry name" value="Fe-S cluster assembly (FSCA)"/>
    <property type="match status" value="1"/>
</dbReference>
<name>A0A292YF47_9BACT</name>
<dbReference type="InterPro" id="IPR044304">
    <property type="entry name" value="NUBPL-like"/>
</dbReference>
<dbReference type="HAMAP" id="MF_02040">
    <property type="entry name" value="Mrp_NBP35"/>
    <property type="match status" value="1"/>
</dbReference>
<keyword evidence="6" id="KW-0378">Hydrolase</keyword>
<dbReference type="PANTHER" id="PTHR42961:SF2">
    <property type="entry name" value="IRON-SULFUR PROTEIN NUBPL"/>
    <property type="match status" value="1"/>
</dbReference>
<dbReference type="Pfam" id="PF10609">
    <property type="entry name" value="ParA"/>
    <property type="match status" value="1"/>
</dbReference>
<organism evidence="7 8">
    <name type="scientific">Lebetimonas natsushimae</name>
    <dbReference type="NCBI Taxonomy" id="1936991"/>
    <lineage>
        <taxon>Bacteria</taxon>
        <taxon>Pseudomonadati</taxon>
        <taxon>Campylobacterota</taxon>
        <taxon>Epsilonproteobacteria</taxon>
        <taxon>Nautiliales</taxon>
        <taxon>Nautiliaceae</taxon>
        <taxon>Lebetimonas</taxon>
    </lineage>
</organism>
<dbReference type="PANTHER" id="PTHR42961">
    <property type="entry name" value="IRON-SULFUR PROTEIN NUBPL"/>
    <property type="match status" value="1"/>
</dbReference>
<dbReference type="EMBL" id="BDME01000002">
    <property type="protein sequence ID" value="GAX87839.1"/>
    <property type="molecule type" value="Genomic_DNA"/>
</dbReference>
<dbReference type="FunFam" id="3.40.50.300:FF:001119">
    <property type="entry name" value="Iron-sulfur cluster carrier protein"/>
    <property type="match status" value="1"/>
</dbReference>
<sequence length="372" mass="40343">MKEKIKELLQKVVYPGFKKSVVDFGFVKDIEVSEDGKKTIITYQIPSSDDEVAQRLNDTTVETLKEAGIEATTQIIRPKKPRETSSRGVNKMPSVKSFVMVSSGKGGVGKTTTAVNLALALAKEGKKVGILDGDIYGPNVARMLGMQDRKPEVVGNKVKAFEVMGIKFMSMANLLPEGKALMWRGAMLVKALQQFMEDVDWGELDILVIDMPPGTGDAQMTMAQQVPVTAGVAVTTPQTVAVDDAKRSFDMFKQLHIPIAGVIENMSGFICPNCGMEYDIFGKGAAAKLAKDYDTKVLAQIPIEPEIREGGDTGKPIVVSRPESESAKRFSKAAKELIEFIDYVLAEDLAGNEMIQPIYGVNGAPSACSVNR</sequence>
<evidence type="ECO:0000256" key="5">
    <source>
        <dbReference type="ARBA" id="ARBA00023014"/>
    </source>
</evidence>
<dbReference type="GO" id="GO:0016887">
    <property type="term" value="F:ATP hydrolysis activity"/>
    <property type="evidence" value="ECO:0007669"/>
    <property type="project" value="UniProtKB-UniRule"/>
</dbReference>
<feature type="binding site" evidence="6">
    <location>
        <begin position="104"/>
        <end position="111"/>
    </location>
    <ligand>
        <name>ATP</name>
        <dbReference type="ChEBI" id="CHEBI:30616"/>
    </ligand>
</feature>
<keyword evidence="2 6" id="KW-0547">Nucleotide-binding</keyword>
<evidence type="ECO:0000256" key="3">
    <source>
        <dbReference type="ARBA" id="ARBA00022840"/>
    </source>
</evidence>
<evidence type="ECO:0000256" key="2">
    <source>
        <dbReference type="ARBA" id="ARBA00022741"/>
    </source>
</evidence>
<evidence type="ECO:0000256" key="4">
    <source>
        <dbReference type="ARBA" id="ARBA00023004"/>
    </source>
</evidence>
<accession>A0A292YF47</accession>
<proteinExistence type="inferred from homology"/>
<dbReference type="CDD" id="cd02037">
    <property type="entry name" value="Mrp_NBP35"/>
    <property type="match status" value="1"/>
</dbReference>
<gene>
    <name evidence="7" type="ORF">LNAT_P1136</name>
</gene>
<dbReference type="OrthoDB" id="9809679at2"/>
<dbReference type="RefSeq" id="WP_096259321.1">
    <property type="nucleotide sequence ID" value="NZ_BDME01000002.1"/>
</dbReference>
<comment type="function">
    <text evidence="6">Binds and transfers iron-sulfur (Fe-S) clusters to target apoproteins. Can hydrolyze ATP.</text>
</comment>
<comment type="subunit">
    <text evidence="6">Homodimer.</text>
</comment>
<dbReference type="Gene3D" id="3.40.50.300">
    <property type="entry name" value="P-loop containing nucleotide triphosphate hydrolases"/>
    <property type="match status" value="1"/>
</dbReference>
<dbReference type="GO" id="GO:0046872">
    <property type="term" value="F:metal ion binding"/>
    <property type="evidence" value="ECO:0007669"/>
    <property type="project" value="UniProtKB-KW"/>
</dbReference>
<dbReference type="InterPro" id="IPR019591">
    <property type="entry name" value="Mrp/NBP35_ATP-bd"/>
</dbReference>
<keyword evidence="5 6" id="KW-0411">Iron-sulfur</keyword>
<keyword evidence="1 6" id="KW-0479">Metal-binding</keyword>
<dbReference type="SUPFAM" id="SSF52540">
    <property type="entry name" value="P-loop containing nucleoside triphosphate hydrolases"/>
    <property type="match status" value="1"/>
</dbReference>
<dbReference type="GO" id="GO:0140663">
    <property type="term" value="F:ATP-dependent FeS chaperone activity"/>
    <property type="evidence" value="ECO:0007669"/>
    <property type="project" value="InterPro"/>
</dbReference>
<keyword evidence="4 6" id="KW-0408">Iron</keyword>
<dbReference type="InterPro" id="IPR027417">
    <property type="entry name" value="P-loop_NTPase"/>
</dbReference>
<reference evidence="7 8" key="1">
    <citation type="journal article" date="2017" name="Syst. Appl. Microbiol.">
        <title>Lebetimonas natsushimae sp. nov., a novel strictly anaerobic, moderately thermophilic chemoautotroph isolated from a deep-sea hydrothermal vent polychaete nest in the Mid-Okinawa Trough.</title>
        <authorList>
            <person name="Nagata R."/>
            <person name="Takaki Y."/>
            <person name="Tame A."/>
            <person name="Nunoura T."/>
            <person name="Muto H."/>
            <person name="Mino S."/>
            <person name="Sawayama S."/>
            <person name="Takai K."/>
            <person name="Nakagawa S."/>
        </authorList>
    </citation>
    <scope>NUCLEOTIDE SEQUENCE [LARGE SCALE GENOMIC DNA]</scope>
    <source>
        <strain evidence="7 8">HS1857</strain>
    </source>
</reference>
<protein>
    <recommendedName>
        <fullName evidence="6">Iron-sulfur cluster carrier protein</fullName>
    </recommendedName>
</protein>
<evidence type="ECO:0000313" key="8">
    <source>
        <dbReference type="Proteomes" id="UP000217944"/>
    </source>
</evidence>
<comment type="similarity">
    <text evidence="6">Belongs to the Mrp/NBP35 ATP-binding proteins family.</text>
</comment>